<dbReference type="EMBL" id="UINC01057799">
    <property type="protein sequence ID" value="SVB79359.1"/>
    <property type="molecule type" value="Genomic_DNA"/>
</dbReference>
<feature type="domain" description="Aminotransferase class V" evidence="3">
    <location>
        <begin position="167"/>
        <end position="297"/>
    </location>
</feature>
<dbReference type="GO" id="GO:0019464">
    <property type="term" value="P:glycine decarboxylation via glycine cleavage system"/>
    <property type="evidence" value="ECO:0007669"/>
    <property type="project" value="TreeGrafter"/>
</dbReference>
<dbReference type="GO" id="GO:0005829">
    <property type="term" value="C:cytosol"/>
    <property type="evidence" value="ECO:0007669"/>
    <property type="project" value="TreeGrafter"/>
</dbReference>
<sequence>MKNEAINKSSSNSGIGISGLVFNEPLLFEMGSPGRTAYSLPKCDVPETKLEMILPATKIRGPIENFPELTELDVVRHFTRLSQWNFSIDTNFYPLGSCTMKYNPKINDETASLSGFAKHHPYTPEHLSQGSLQLMFELQEYLKEISGMSHVCLQPAAGAHGELAGMLMIHAYHSAQGKQRKKVILPDSAHGTNPASAALCGYRVVQIQSDKRGLIDPKKLESIMDEETAAIMLTNPNTLGIFEIDILKISEIVHNKGGLVYCDGANLNAIMGKTKMSPMGVDVLHFNLHKTFSTPHGGGGPGAGPIGVVDNLSPFLPKPIIEYVEGKYTLNYNRPDSIGKMKAFYGNFGILVRAYTYIRSLGPEGIKQAAEMAVLNANYIKASLGEHYHLPYTGPSLHECVFNDKHQLKNKVSTMDIAKMLIDYGFHPPTVYFP</sequence>
<evidence type="ECO:0000259" key="3">
    <source>
        <dbReference type="Pfam" id="PF00266"/>
    </source>
</evidence>
<dbReference type="AlphaFoldDB" id="A0A382GWM2"/>
<dbReference type="InterPro" id="IPR020581">
    <property type="entry name" value="GDC_P"/>
</dbReference>
<dbReference type="PANTHER" id="PTHR11773:SF1">
    <property type="entry name" value="GLYCINE DEHYDROGENASE (DECARBOXYLATING), MITOCHONDRIAL"/>
    <property type="match status" value="1"/>
</dbReference>
<keyword evidence="2" id="KW-0560">Oxidoreductase</keyword>
<dbReference type="InterPro" id="IPR015421">
    <property type="entry name" value="PyrdxlP-dep_Trfase_major"/>
</dbReference>
<dbReference type="GO" id="GO:0030170">
    <property type="term" value="F:pyridoxal phosphate binding"/>
    <property type="evidence" value="ECO:0007669"/>
    <property type="project" value="TreeGrafter"/>
</dbReference>
<protein>
    <submittedName>
        <fullName evidence="5">Uncharacterized protein</fullName>
    </submittedName>
</protein>
<dbReference type="FunFam" id="3.40.640.10:FF:000224">
    <property type="entry name" value="Probable glycine dehydrogenase (decarboxylating) subunit 2"/>
    <property type="match status" value="1"/>
</dbReference>
<dbReference type="GO" id="GO:0004375">
    <property type="term" value="F:glycine dehydrogenase (decarboxylating) activity"/>
    <property type="evidence" value="ECO:0007669"/>
    <property type="project" value="InterPro"/>
</dbReference>
<evidence type="ECO:0000256" key="1">
    <source>
        <dbReference type="ARBA" id="ARBA00022898"/>
    </source>
</evidence>
<dbReference type="Pfam" id="PF21478">
    <property type="entry name" value="GcvP2_C"/>
    <property type="match status" value="1"/>
</dbReference>
<dbReference type="SUPFAM" id="SSF53383">
    <property type="entry name" value="PLP-dependent transferases"/>
    <property type="match status" value="1"/>
</dbReference>
<dbReference type="Gene3D" id="6.20.440.10">
    <property type="match status" value="1"/>
</dbReference>
<dbReference type="PANTHER" id="PTHR11773">
    <property type="entry name" value="GLYCINE DEHYDROGENASE, DECARBOXYLATING"/>
    <property type="match status" value="1"/>
</dbReference>
<proteinExistence type="predicted"/>
<evidence type="ECO:0000256" key="2">
    <source>
        <dbReference type="ARBA" id="ARBA00023002"/>
    </source>
</evidence>
<reference evidence="5" key="1">
    <citation type="submission" date="2018-05" db="EMBL/GenBank/DDBJ databases">
        <authorList>
            <person name="Lanie J.A."/>
            <person name="Ng W.-L."/>
            <person name="Kazmierczak K.M."/>
            <person name="Andrzejewski T.M."/>
            <person name="Davidsen T.M."/>
            <person name="Wayne K.J."/>
            <person name="Tettelin H."/>
            <person name="Glass J.I."/>
            <person name="Rusch D."/>
            <person name="Podicherti R."/>
            <person name="Tsui H.-C.T."/>
            <person name="Winkler M.E."/>
        </authorList>
    </citation>
    <scope>NUCLEOTIDE SEQUENCE</scope>
</reference>
<dbReference type="NCBIfam" id="NF003346">
    <property type="entry name" value="PRK04366.1"/>
    <property type="match status" value="1"/>
</dbReference>
<accession>A0A382GWM2</accession>
<evidence type="ECO:0000313" key="5">
    <source>
        <dbReference type="EMBL" id="SVB79359.1"/>
    </source>
</evidence>
<organism evidence="5">
    <name type="scientific">marine metagenome</name>
    <dbReference type="NCBI Taxonomy" id="408172"/>
    <lineage>
        <taxon>unclassified sequences</taxon>
        <taxon>metagenomes</taxon>
        <taxon>ecological metagenomes</taxon>
    </lineage>
</organism>
<name>A0A382GWM2_9ZZZZ</name>
<dbReference type="InterPro" id="IPR000192">
    <property type="entry name" value="Aminotrans_V_dom"/>
</dbReference>
<feature type="non-terminal residue" evidence="5">
    <location>
        <position position="434"/>
    </location>
</feature>
<dbReference type="GO" id="GO:0016594">
    <property type="term" value="F:glycine binding"/>
    <property type="evidence" value="ECO:0007669"/>
    <property type="project" value="TreeGrafter"/>
</dbReference>
<keyword evidence="1" id="KW-0663">Pyridoxal phosphate</keyword>
<dbReference type="GO" id="GO:0005960">
    <property type="term" value="C:glycine cleavage complex"/>
    <property type="evidence" value="ECO:0007669"/>
    <property type="project" value="TreeGrafter"/>
</dbReference>
<feature type="domain" description="Glycine dehydrogenase C-terminal" evidence="4">
    <location>
        <begin position="369"/>
        <end position="434"/>
    </location>
</feature>
<dbReference type="Gene3D" id="3.40.640.10">
    <property type="entry name" value="Type I PLP-dependent aspartate aminotransferase-like (Major domain)"/>
    <property type="match status" value="1"/>
</dbReference>
<evidence type="ECO:0000259" key="4">
    <source>
        <dbReference type="Pfam" id="PF21478"/>
    </source>
</evidence>
<dbReference type="InterPro" id="IPR049316">
    <property type="entry name" value="GDC-P_C"/>
</dbReference>
<dbReference type="Pfam" id="PF00266">
    <property type="entry name" value="Aminotran_5"/>
    <property type="match status" value="1"/>
</dbReference>
<dbReference type="InterPro" id="IPR015424">
    <property type="entry name" value="PyrdxlP-dep_Trfase"/>
</dbReference>
<gene>
    <name evidence="5" type="ORF">METZ01_LOCUS232213</name>
</gene>